<name>A0A2H0YNM4_9BACT</name>
<dbReference type="EMBL" id="PEYC01000031">
    <property type="protein sequence ID" value="PIS40095.1"/>
    <property type="molecule type" value="Genomic_DNA"/>
</dbReference>
<gene>
    <name evidence="1" type="ORF">COT32_01555</name>
</gene>
<dbReference type="Proteomes" id="UP000231472">
    <property type="component" value="Unassembled WGS sequence"/>
</dbReference>
<protein>
    <submittedName>
        <fullName evidence="1">Uncharacterized protein</fullName>
    </submittedName>
</protein>
<proteinExistence type="predicted"/>
<accession>A0A2H0YNM4</accession>
<evidence type="ECO:0000313" key="1">
    <source>
        <dbReference type="EMBL" id="PIS40095.1"/>
    </source>
</evidence>
<evidence type="ECO:0000313" key="2">
    <source>
        <dbReference type="Proteomes" id="UP000231472"/>
    </source>
</evidence>
<comment type="caution">
    <text evidence="1">The sequence shown here is derived from an EMBL/GenBank/DDBJ whole genome shotgun (WGS) entry which is preliminary data.</text>
</comment>
<dbReference type="AlphaFoldDB" id="A0A2H0YNM4"/>
<sequence>MKRGFFKKVFSVATISFLLFLWLSVFLFFPNLIVKAQGMTSTNYKIISSDINAGGRDDQTSTTYKMQDTIGGIATGISESALYKLMAG</sequence>
<reference evidence="2" key="1">
    <citation type="submission" date="2017-09" db="EMBL/GenBank/DDBJ databases">
        <title>Depth-based differentiation of microbial function through sediment-hosted aquifers and enrichment of novel symbionts in the deep terrestrial subsurface.</title>
        <authorList>
            <person name="Probst A.J."/>
            <person name="Ladd B."/>
            <person name="Jarett J.K."/>
            <person name="Geller-Mcgrath D.E."/>
            <person name="Sieber C.M.K."/>
            <person name="Emerson J.B."/>
            <person name="Anantharaman K."/>
            <person name="Thomas B.C."/>
            <person name="Malmstrom R."/>
            <person name="Stieglmeier M."/>
            <person name="Klingl A."/>
            <person name="Woyke T."/>
            <person name="Ryan C.M."/>
            <person name="Banfield J.F."/>
        </authorList>
    </citation>
    <scope>NUCLEOTIDE SEQUENCE [LARGE SCALE GENOMIC DNA]</scope>
</reference>
<feature type="non-terminal residue" evidence="1">
    <location>
        <position position="88"/>
    </location>
</feature>
<organism evidence="1 2">
    <name type="scientific">Candidatus Nealsonbacteria bacterium CG08_land_8_20_14_0_20_36_22</name>
    <dbReference type="NCBI Taxonomy" id="1974704"/>
    <lineage>
        <taxon>Bacteria</taxon>
        <taxon>Candidatus Nealsoniibacteriota</taxon>
    </lineage>
</organism>